<keyword evidence="2" id="KW-1133">Transmembrane helix</keyword>
<dbReference type="Proteomes" id="UP000002207">
    <property type="component" value="Chromosome"/>
</dbReference>
<feature type="transmembrane region" description="Helical" evidence="2">
    <location>
        <begin position="67"/>
        <end position="85"/>
    </location>
</feature>
<evidence type="ECO:0000256" key="1">
    <source>
        <dbReference type="SAM" id="MobiDB-lite"/>
    </source>
</evidence>
<reference evidence="3 4" key="1">
    <citation type="journal article" date="2009" name="Appl. Environ. Microbiol.">
        <title>Three genomes from the phylum Acidobacteria provide insight into the lifestyles of these microorganisms in soils.</title>
        <authorList>
            <person name="Ward N.L."/>
            <person name="Challacombe J.F."/>
            <person name="Janssen P.H."/>
            <person name="Henrissat B."/>
            <person name="Coutinho P.M."/>
            <person name="Wu M."/>
            <person name="Xie G."/>
            <person name="Haft D.H."/>
            <person name="Sait M."/>
            <person name="Badger J."/>
            <person name="Barabote R.D."/>
            <person name="Bradley B."/>
            <person name="Brettin T.S."/>
            <person name="Brinkac L.M."/>
            <person name="Bruce D."/>
            <person name="Creasy T."/>
            <person name="Daugherty S.C."/>
            <person name="Davidsen T.M."/>
            <person name="DeBoy R.T."/>
            <person name="Detter J.C."/>
            <person name="Dodson R.J."/>
            <person name="Durkin A.S."/>
            <person name="Ganapathy A."/>
            <person name="Gwinn-Giglio M."/>
            <person name="Han C.S."/>
            <person name="Khouri H."/>
            <person name="Kiss H."/>
            <person name="Kothari S.P."/>
            <person name="Madupu R."/>
            <person name="Nelson K.E."/>
            <person name="Nelson W.C."/>
            <person name="Paulsen I."/>
            <person name="Penn K."/>
            <person name="Ren Q."/>
            <person name="Rosovitz M.J."/>
            <person name="Selengut J.D."/>
            <person name="Shrivastava S."/>
            <person name="Sullivan S.A."/>
            <person name="Tapia R."/>
            <person name="Thompson L.S."/>
            <person name="Watkins K.L."/>
            <person name="Yang Q."/>
            <person name="Yu C."/>
            <person name="Zafar N."/>
            <person name="Zhou L."/>
            <person name="Kuske C.R."/>
        </authorList>
    </citation>
    <scope>NUCLEOTIDE SEQUENCE [LARGE SCALE GENOMIC DNA]</scope>
    <source>
        <strain evidence="4">ATCC 51196 / DSM 11244 / BCRC 80197 / JCM 7670 / NBRC 15755 / NCIMB 13165 / 161</strain>
    </source>
</reference>
<feature type="compositionally biased region" description="Polar residues" evidence="1">
    <location>
        <begin position="7"/>
        <end position="20"/>
    </location>
</feature>
<keyword evidence="2" id="KW-0472">Membrane</keyword>
<dbReference type="InParanoid" id="C1F8S9"/>
<evidence type="ECO:0000313" key="4">
    <source>
        <dbReference type="Proteomes" id="UP000002207"/>
    </source>
</evidence>
<protein>
    <submittedName>
        <fullName evidence="3">Uncharacterized protein</fullName>
    </submittedName>
</protein>
<feature type="region of interest" description="Disordered" evidence="1">
    <location>
        <begin position="1"/>
        <end position="20"/>
    </location>
</feature>
<dbReference type="EMBL" id="CP001472">
    <property type="protein sequence ID" value="ACO33026.1"/>
    <property type="molecule type" value="Genomic_DNA"/>
</dbReference>
<feature type="transmembrane region" description="Helical" evidence="2">
    <location>
        <begin position="105"/>
        <end position="135"/>
    </location>
</feature>
<proteinExistence type="predicted"/>
<keyword evidence="4" id="KW-1185">Reference proteome</keyword>
<dbReference type="KEGG" id="aca:ACP_1983"/>
<dbReference type="STRING" id="240015.ACP_1983"/>
<gene>
    <name evidence="3" type="ordered locus">ACP_1983</name>
</gene>
<organism evidence="3 4">
    <name type="scientific">Acidobacterium capsulatum (strain ATCC 51196 / DSM 11244 / BCRC 80197 / JCM 7670 / NBRC 15755 / NCIMB 13165 / 161)</name>
    <dbReference type="NCBI Taxonomy" id="240015"/>
    <lineage>
        <taxon>Bacteria</taxon>
        <taxon>Pseudomonadati</taxon>
        <taxon>Acidobacteriota</taxon>
        <taxon>Terriglobia</taxon>
        <taxon>Terriglobales</taxon>
        <taxon>Acidobacteriaceae</taxon>
        <taxon>Acidobacterium</taxon>
    </lineage>
</organism>
<evidence type="ECO:0000313" key="3">
    <source>
        <dbReference type="EMBL" id="ACO33026.1"/>
    </source>
</evidence>
<dbReference type="AlphaFoldDB" id="C1F8S9"/>
<accession>C1F8S9</accession>
<evidence type="ECO:0000256" key="2">
    <source>
        <dbReference type="SAM" id="Phobius"/>
    </source>
</evidence>
<dbReference type="HOGENOM" id="CLU_1607297_0_0_0"/>
<keyword evidence="2" id="KW-0812">Transmembrane</keyword>
<name>C1F8S9_ACIC5</name>
<sequence>MACTGHPSRSTKPLTRNSPQRRAALTARRCFSSKLKVAVRNLPLLTSASVMPLTRSHHAKAHAGTSWVQRLLACGMLLLAAFLVLDPLWECADHLDDLRHLGPHGMLIILLLVACAGISLLKTFQWIGLLLHYVAARLRPFALSRQIYACIIAPVCVASPPPLRI</sequence>